<dbReference type="InterPro" id="IPR047721">
    <property type="entry name" value="DrmB"/>
</dbReference>
<proteinExistence type="predicted"/>
<evidence type="ECO:0000259" key="1">
    <source>
        <dbReference type="Pfam" id="PF09369"/>
    </source>
</evidence>
<dbReference type="Proteomes" id="UP001569904">
    <property type="component" value="Unassembled WGS sequence"/>
</dbReference>
<dbReference type="RefSeq" id="WP_371940488.1">
    <property type="nucleotide sequence ID" value="NZ_JAXCEH010000004.1"/>
</dbReference>
<evidence type="ECO:0000313" key="3">
    <source>
        <dbReference type="Proteomes" id="UP001569904"/>
    </source>
</evidence>
<organism evidence="2 3">
    <name type="scientific">Actinomadura chokoriensis</name>
    <dbReference type="NCBI Taxonomy" id="454156"/>
    <lineage>
        <taxon>Bacteria</taxon>
        <taxon>Bacillati</taxon>
        <taxon>Actinomycetota</taxon>
        <taxon>Actinomycetes</taxon>
        <taxon>Streptosporangiales</taxon>
        <taxon>Thermomonosporaceae</taxon>
        <taxon>Actinomadura</taxon>
    </lineage>
</organism>
<keyword evidence="3" id="KW-1185">Reference proteome</keyword>
<evidence type="ECO:0000313" key="2">
    <source>
        <dbReference type="EMBL" id="MFA1553933.1"/>
    </source>
</evidence>
<feature type="domain" description="MrfA-like Zn-binding" evidence="1">
    <location>
        <begin position="437"/>
        <end position="534"/>
    </location>
</feature>
<reference evidence="2 3" key="1">
    <citation type="submission" date="2023-11" db="EMBL/GenBank/DDBJ databases">
        <title>Actinomadura monticuli sp. nov., isolated from volcanic ash.</title>
        <authorList>
            <person name="Lee S.D."/>
            <person name="Yang H."/>
            <person name="Kim I.S."/>
        </authorList>
    </citation>
    <scope>NUCLEOTIDE SEQUENCE [LARGE SCALE GENOMIC DNA]</scope>
    <source>
        <strain evidence="2 3">DSM 45346</strain>
    </source>
</reference>
<accession>A0ABV4QW62</accession>
<gene>
    <name evidence="2" type="ORF">SM436_09545</name>
</gene>
<dbReference type="EMBL" id="JAXCEH010000004">
    <property type="protein sequence ID" value="MFA1553933.1"/>
    <property type="molecule type" value="Genomic_DNA"/>
</dbReference>
<comment type="caution">
    <text evidence="2">The sequence shown here is derived from an EMBL/GenBank/DDBJ whole genome shotgun (WGS) entry which is preliminary data.</text>
</comment>
<dbReference type="Pfam" id="PF09369">
    <property type="entry name" value="MZB"/>
    <property type="match status" value="1"/>
</dbReference>
<dbReference type="InterPro" id="IPR018973">
    <property type="entry name" value="MZB"/>
</dbReference>
<protein>
    <submittedName>
        <fullName evidence="2">DUF1998 domain-containing protein</fullName>
    </submittedName>
</protein>
<sequence length="578" mass="64014">MRRAQLITTYGVGSIVAVESESFMVAGIDRWPDLGSTEGLIKEPLLERKLRVDGFRLPPAFDRDGYGDVPVVRFPQYQSCPSCNRLDKARAFGVSRGPAKCKSCERDLVPSRFVMCCPKGHIDDFPYYNWVHQSNRGRHVDRHAMRIESTGRSAALRDIVISCDCGARMTLEGALGRYALKGITSCTGLHPWLDGTITEACEEDPRAMQRGASGVWFSDVVSAISIPPWSEPLQSLISRHWEILAHLEGATLRKVIETTRIGRRTSFTTDDIVLAVEKRQQQERGLQDDSAVDIRAEEYKALNRTVEESTDKQKFVCVPAIEEELDPTLAIDKVMKVKRLREVRVLKSFTRLEAPSPVTETRPPLYTNDPGWLPAIEVIGEGVFLRLDQKMLAAWEQHPEVIGRAAETDIAYRKQFEQYDIAVDREITPRLMMVHTLAHAVINEWALDCGYSAASLRERLYVSDSMAGILIYTATSDSAGSLGGIVAQAEFGDLSGSIRRALNRMTWCSSDPLCIESPPSGPGNLNHAACHACVLLPETSCEEFNTFLDRALLVGTPGQPELGFFAADLSAAGAEPVT</sequence>
<dbReference type="NCBIfam" id="NF038324">
    <property type="entry name" value="DrmB_fam"/>
    <property type="match status" value="1"/>
</dbReference>
<name>A0ABV4QW62_9ACTN</name>